<sequence length="29" mass="3512">MILFVCLGRTETTMGWTDFTRRQYARRAM</sequence>
<dbReference type="EMBL" id="WUEZ01000012">
    <property type="protein sequence ID" value="NEI34921.1"/>
    <property type="molecule type" value="Genomic_DNA"/>
</dbReference>
<evidence type="ECO:0000313" key="3">
    <source>
        <dbReference type="EMBL" id="NEI34197.1"/>
    </source>
</evidence>
<gene>
    <name evidence="1" type="ORF">GR204_02810</name>
    <name evidence="2" type="ORF">GR204_08350</name>
    <name evidence="3" type="ORF">GR204_09300</name>
    <name evidence="4" type="ORF">GR204_13085</name>
    <name evidence="5" type="ORF">GR204_28240</name>
    <name evidence="6" type="ORF">GR204_32065</name>
    <name evidence="7" type="ORF">GR204_34745</name>
    <name evidence="8" type="ORF">GR204_34965</name>
</gene>
<evidence type="ECO:0000313" key="1">
    <source>
        <dbReference type="EMBL" id="NEI32944.1"/>
    </source>
</evidence>
<comment type="caution">
    <text evidence="4">The sequence shown here is derived from an EMBL/GenBank/DDBJ whole genome shotgun (WGS) entry which is preliminary data.</text>
</comment>
<evidence type="ECO:0000313" key="4">
    <source>
        <dbReference type="EMBL" id="NEI34921.1"/>
    </source>
</evidence>
<evidence type="ECO:0000313" key="8">
    <source>
        <dbReference type="EMBL" id="NEI39070.1"/>
    </source>
</evidence>
<proteinExistence type="predicted"/>
<evidence type="ECO:0000313" key="6">
    <source>
        <dbReference type="EMBL" id="NEI38531.1"/>
    </source>
</evidence>
<dbReference type="EMBL" id="WUEZ01000007">
    <property type="protein sequence ID" value="NEI34013.1"/>
    <property type="molecule type" value="Genomic_DNA"/>
</dbReference>
<dbReference type="Proteomes" id="UP000471560">
    <property type="component" value="Unassembled WGS sequence"/>
</dbReference>
<feature type="non-terminal residue" evidence="4">
    <location>
        <position position="29"/>
    </location>
</feature>
<name>A0A6P0B7I3_RHILE</name>
<evidence type="ECO:0000313" key="7">
    <source>
        <dbReference type="EMBL" id="NEI39031.1"/>
    </source>
</evidence>
<dbReference type="AlphaFoldDB" id="A0A6P0B7I3"/>
<reference evidence="4 9" key="1">
    <citation type="submission" date="2019-12" db="EMBL/GenBank/DDBJ databases">
        <title>Rhizobium genotypes associated with high levels of biological nitrogen fixation by grain legumes in a temperate-maritime cropping system.</title>
        <authorList>
            <person name="Maluk M."/>
            <person name="Francesc Ferrando Molina F."/>
            <person name="Lopez Del Egido L."/>
            <person name="Lafos M."/>
            <person name="Langarica-Fuentes A."/>
            <person name="Gebre Yohannes G."/>
            <person name="Young M.W."/>
            <person name="Martin P."/>
            <person name="Gantlett R."/>
            <person name="Kenicer G."/>
            <person name="Hawes C."/>
            <person name="Begg G.S."/>
            <person name="Quilliam R.S."/>
            <person name="Squire G.R."/>
            <person name="Poole P.S."/>
            <person name="Young P.W."/>
            <person name="Iannetta P.M."/>
            <person name="James E.K."/>
        </authorList>
    </citation>
    <scope>NUCLEOTIDE SEQUENCE [LARGE SCALE GENOMIC DNA]</scope>
    <source>
        <strain evidence="4 9">JHI1096</strain>
    </source>
</reference>
<dbReference type="EMBL" id="WUEZ01000002">
    <property type="protein sequence ID" value="NEI32944.1"/>
    <property type="molecule type" value="Genomic_DNA"/>
</dbReference>
<accession>A0A6P0B7I3</accession>
<evidence type="ECO:0000313" key="5">
    <source>
        <dbReference type="EMBL" id="NEI37800.1"/>
    </source>
</evidence>
<dbReference type="EMBL" id="WUEZ01000087">
    <property type="protein sequence ID" value="NEI39070.1"/>
    <property type="molecule type" value="Genomic_DNA"/>
</dbReference>
<protein>
    <submittedName>
        <fullName evidence="4">IS5/IS1182 family transposase</fullName>
    </submittedName>
</protein>
<dbReference type="EMBL" id="WUEZ01000057">
    <property type="protein sequence ID" value="NEI38531.1"/>
    <property type="molecule type" value="Genomic_DNA"/>
</dbReference>
<dbReference type="EMBL" id="WUEZ01000009">
    <property type="protein sequence ID" value="NEI34197.1"/>
    <property type="molecule type" value="Genomic_DNA"/>
</dbReference>
<dbReference type="EMBL" id="WUEZ01000041">
    <property type="protein sequence ID" value="NEI37800.1"/>
    <property type="molecule type" value="Genomic_DNA"/>
</dbReference>
<evidence type="ECO:0000313" key="2">
    <source>
        <dbReference type="EMBL" id="NEI34013.1"/>
    </source>
</evidence>
<evidence type="ECO:0000313" key="9">
    <source>
        <dbReference type="Proteomes" id="UP000471560"/>
    </source>
</evidence>
<organism evidence="4 9">
    <name type="scientific">Rhizobium leguminosarum</name>
    <dbReference type="NCBI Taxonomy" id="384"/>
    <lineage>
        <taxon>Bacteria</taxon>
        <taxon>Pseudomonadati</taxon>
        <taxon>Pseudomonadota</taxon>
        <taxon>Alphaproteobacteria</taxon>
        <taxon>Hyphomicrobiales</taxon>
        <taxon>Rhizobiaceae</taxon>
        <taxon>Rhizobium/Agrobacterium group</taxon>
        <taxon>Rhizobium</taxon>
    </lineage>
</organism>
<dbReference type="EMBL" id="WUEZ01000081">
    <property type="protein sequence ID" value="NEI39031.1"/>
    <property type="molecule type" value="Genomic_DNA"/>
</dbReference>